<gene>
    <name evidence="2" type="ORF">ACFSBI_06400</name>
</gene>
<keyword evidence="1" id="KW-0812">Transmembrane</keyword>
<comment type="caution">
    <text evidence="2">The sequence shown here is derived from an EMBL/GenBank/DDBJ whole genome shotgun (WGS) entry which is preliminary data.</text>
</comment>
<name>A0ABW4LDJ8_9MICO</name>
<accession>A0ABW4LDJ8</accession>
<keyword evidence="3" id="KW-1185">Reference proteome</keyword>
<evidence type="ECO:0000313" key="3">
    <source>
        <dbReference type="Proteomes" id="UP001597347"/>
    </source>
</evidence>
<keyword evidence="1" id="KW-1133">Transmembrane helix</keyword>
<organism evidence="2 3">
    <name type="scientific">Amnibacterium endophyticum</name>
    <dbReference type="NCBI Taxonomy" id="2109337"/>
    <lineage>
        <taxon>Bacteria</taxon>
        <taxon>Bacillati</taxon>
        <taxon>Actinomycetota</taxon>
        <taxon>Actinomycetes</taxon>
        <taxon>Micrococcales</taxon>
        <taxon>Microbacteriaceae</taxon>
        <taxon>Amnibacterium</taxon>
    </lineage>
</organism>
<dbReference type="RefSeq" id="WP_377933168.1">
    <property type="nucleotide sequence ID" value="NZ_JBHUEA010000007.1"/>
</dbReference>
<evidence type="ECO:0000256" key="1">
    <source>
        <dbReference type="SAM" id="Phobius"/>
    </source>
</evidence>
<dbReference type="EMBL" id="JBHUEA010000007">
    <property type="protein sequence ID" value="MFD1721177.1"/>
    <property type="molecule type" value="Genomic_DNA"/>
</dbReference>
<feature type="transmembrane region" description="Helical" evidence="1">
    <location>
        <begin position="7"/>
        <end position="30"/>
    </location>
</feature>
<evidence type="ECO:0000313" key="2">
    <source>
        <dbReference type="EMBL" id="MFD1721177.1"/>
    </source>
</evidence>
<evidence type="ECO:0008006" key="4">
    <source>
        <dbReference type="Google" id="ProtNLM"/>
    </source>
</evidence>
<keyword evidence="1" id="KW-0472">Membrane</keyword>
<reference evidence="3" key="1">
    <citation type="journal article" date="2019" name="Int. J. Syst. Evol. Microbiol.">
        <title>The Global Catalogue of Microorganisms (GCM) 10K type strain sequencing project: providing services to taxonomists for standard genome sequencing and annotation.</title>
        <authorList>
            <consortium name="The Broad Institute Genomics Platform"/>
            <consortium name="The Broad Institute Genome Sequencing Center for Infectious Disease"/>
            <person name="Wu L."/>
            <person name="Ma J."/>
        </authorList>
    </citation>
    <scope>NUCLEOTIDE SEQUENCE [LARGE SCALE GENOMIC DNA]</scope>
    <source>
        <strain evidence="3">CGMCC 1.12471</strain>
    </source>
</reference>
<protein>
    <recommendedName>
        <fullName evidence="4">Type 4 fimbrial biogenesis protein PilX N-terminal domain-containing protein</fullName>
    </recommendedName>
</protein>
<dbReference type="Proteomes" id="UP001597347">
    <property type="component" value="Unassembled WGS sequence"/>
</dbReference>
<proteinExistence type="predicted"/>
<sequence>MQDDRGVALVMVIVLGFISVLLLGTALTAASSGLRQAVTSQRSTSALDAAFAGVQEYVARVNADDSYVAYGNALSPFTIASGSAATVKKPDVYNAAMGAGGTVASSAPGSSNWKWTAVPGSGGNSRFRYEIDNSAYKTTGTVRLRVTGAAGDSTRTLLVNLRVRGFVDYSYFTDLEMQDPVTSGDAASCAVRAPRPSSCKAASVKFLKDDAISGDVHSNDLMTICGATFTGRVTTYYTGNPLWSRTGCPTGTGTTSMTNISHADELPLPPTNTTMEQDAACVYVGPTQVTYNPGGTMTVVSPWTRVTSNATRCGSVAQLGSPSGATVSQLDHDALYVKAVPLDSSDPNYRSSADKPANLSCVDANGSTTTAADGIGWQLSSGGATIRYPRTNEVPATIKAFTSSDQWDTTRPAYGCRSGDLYLQGTVTGQTTAAAANYVYVTGDVVYADRTANVLGIVGQNGVIVWNPMKSYSLDLLNPFRPILTDTNREIDAAILSTAHTFSVQNFDRGTQRGVLKVYGSIGQKFRGIVAAQFPDTGYDKSYEYDPLLKTVSPPKFLAAGSTTFTVSYYAAVAAAFKADGSNP</sequence>